<dbReference type="RefSeq" id="WP_340340809.1">
    <property type="nucleotide sequence ID" value="NZ_JBBKZT010000001.1"/>
</dbReference>
<evidence type="ECO:0000256" key="3">
    <source>
        <dbReference type="ARBA" id="ARBA00022737"/>
    </source>
</evidence>
<comment type="caution">
    <text evidence="8">The sequence shown here is derived from an EMBL/GenBank/DDBJ whole genome shotgun (WGS) entry which is preliminary data.</text>
</comment>
<keyword evidence="9" id="KW-1185">Reference proteome</keyword>
<dbReference type="PANTHER" id="PTHR43790:SF4">
    <property type="entry name" value="GUANOSINE IMPORT ATP-BINDING PROTEIN NUPO"/>
    <property type="match status" value="1"/>
</dbReference>
<evidence type="ECO:0000256" key="4">
    <source>
        <dbReference type="ARBA" id="ARBA00022741"/>
    </source>
</evidence>
<keyword evidence="2" id="KW-0813">Transport</keyword>
<dbReference type="InterPro" id="IPR017871">
    <property type="entry name" value="ABC_transporter-like_CS"/>
</dbReference>
<dbReference type="Pfam" id="PF00005">
    <property type="entry name" value="ABC_tran"/>
    <property type="match status" value="2"/>
</dbReference>
<evidence type="ECO:0000313" key="9">
    <source>
        <dbReference type="Proteomes" id="UP001385892"/>
    </source>
</evidence>
<dbReference type="SMART" id="SM00382">
    <property type="entry name" value="AAA"/>
    <property type="match status" value="1"/>
</dbReference>
<keyword evidence="3" id="KW-0677">Repeat</keyword>
<evidence type="ECO:0000256" key="1">
    <source>
        <dbReference type="ARBA" id="ARBA00022475"/>
    </source>
</evidence>
<keyword evidence="1" id="KW-0472">Membrane</keyword>
<dbReference type="PROSITE" id="PS50893">
    <property type="entry name" value="ABC_TRANSPORTER_2"/>
    <property type="match status" value="2"/>
</dbReference>
<dbReference type="GO" id="GO:0005524">
    <property type="term" value="F:ATP binding"/>
    <property type="evidence" value="ECO:0007669"/>
    <property type="project" value="UniProtKB-KW"/>
</dbReference>
<keyword evidence="4" id="KW-0547">Nucleotide-binding</keyword>
<feature type="compositionally biased region" description="Pro residues" evidence="6">
    <location>
        <begin position="550"/>
        <end position="559"/>
    </location>
</feature>
<dbReference type="CDD" id="cd03215">
    <property type="entry name" value="ABC_Carb_Monos_II"/>
    <property type="match status" value="1"/>
</dbReference>
<reference evidence="8 9" key="1">
    <citation type="submission" date="2024-03" db="EMBL/GenBank/DDBJ databases">
        <title>Novel species of the genus Variovorax.</title>
        <authorList>
            <person name="Liu Q."/>
            <person name="Xin Y.-H."/>
        </authorList>
    </citation>
    <scope>NUCLEOTIDE SEQUENCE [LARGE SCALE GENOMIC DNA]</scope>
    <source>
        <strain evidence="8 9">KACC 18900</strain>
    </source>
</reference>
<organism evidence="8 9">
    <name type="scientific">Variovorax rhizosphaerae</name>
    <dbReference type="NCBI Taxonomy" id="1836200"/>
    <lineage>
        <taxon>Bacteria</taxon>
        <taxon>Pseudomonadati</taxon>
        <taxon>Pseudomonadota</taxon>
        <taxon>Betaproteobacteria</taxon>
        <taxon>Burkholderiales</taxon>
        <taxon>Comamonadaceae</taxon>
        <taxon>Variovorax</taxon>
    </lineage>
</organism>
<keyword evidence="5 8" id="KW-0067">ATP-binding</keyword>
<dbReference type="EMBL" id="JBBKZT010000001">
    <property type="protein sequence ID" value="MEJ8845654.1"/>
    <property type="molecule type" value="Genomic_DNA"/>
</dbReference>
<keyword evidence="1" id="KW-1003">Cell membrane</keyword>
<dbReference type="InterPro" id="IPR027417">
    <property type="entry name" value="P-loop_NTPase"/>
</dbReference>
<feature type="domain" description="ABC transporter" evidence="7">
    <location>
        <begin position="22"/>
        <end position="257"/>
    </location>
</feature>
<feature type="domain" description="ABC transporter" evidence="7">
    <location>
        <begin position="294"/>
        <end position="537"/>
    </location>
</feature>
<dbReference type="PROSITE" id="PS00211">
    <property type="entry name" value="ABC_TRANSPORTER_1"/>
    <property type="match status" value="1"/>
</dbReference>
<evidence type="ECO:0000259" key="7">
    <source>
        <dbReference type="PROSITE" id="PS50893"/>
    </source>
</evidence>
<protein>
    <submittedName>
        <fullName evidence="8">ABC transporter ATP-binding protein</fullName>
    </submittedName>
</protein>
<accession>A0ABU8WE77</accession>
<name>A0ABU8WE77_9BURK</name>
<evidence type="ECO:0000313" key="8">
    <source>
        <dbReference type="EMBL" id="MEJ8845654.1"/>
    </source>
</evidence>
<dbReference type="Gene3D" id="3.40.50.300">
    <property type="entry name" value="P-loop containing nucleotide triphosphate hydrolases"/>
    <property type="match status" value="2"/>
</dbReference>
<evidence type="ECO:0000256" key="2">
    <source>
        <dbReference type="ARBA" id="ARBA00022597"/>
    </source>
</evidence>
<dbReference type="Proteomes" id="UP001385892">
    <property type="component" value="Unassembled WGS sequence"/>
</dbReference>
<evidence type="ECO:0000256" key="5">
    <source>
        <dbReference type="ARBA" id="ARBA00022840"/>
    </source>
</evidence>
<dbReference type="InterPro" id="IPR003593">
    <property type="entry name" value="AAA+_ATPase"/>
</dbReference>
<dbReference type="SUPFAM" id="SSF52540">
    <property type="entry name" value="P-loop containing nucleoside triphosphate hydrolases"/>
    <property type="match status" value="2"/>
</dbReference>
<evidence type="ECO:0000256" key="6">
    <source>
        <dbReference type="SAM" id="MobiDB-lite"/>
    </source>
</evidence>
<feature type="region of interest" description="Disordered" evidence="6">
    <location>
        <begin position="533"/>
        <end position="601"/>
    </location>
</feature>
<proteinExistence type="predicted"/>
<dbReference type="InterPro" id="IPR003439">
    <property type="entry name" value="ABC_transporter-like_ATP-bd"/>
</dbReference>
<dbReference type="CDD" id="cd03216">
    <property type="entry name" value="ABC_Carb_Monos_I"/>
    <property type="match status" value="1"/>
</dbReference>
<dbReference type="InterPro" id="IPR050107">
    <property type="entry name" value="ABC_carbohydrate_import_ATPase"/>
</dbReference>
<gene>
    <name evidence="8" type="ORF">WKW82_03300</name>
</gene>
<sequence>MADDIPTQPIGALPRNTGALALDTFQLTKRFGAFTAMDSVTMRVEPGTVHALLGENGAGKSTLVKCVAGFQVAEEGAVLIDGREEHISNPIIARELGIGMVYQHFTLAPGMTVAENLLLAGGKTPALIDWKQKRAELKEFLATTPFTLDLDVTPSSLAAGEKQKLELLKQLYLKPRLLILDEPTSVLTPQEADEVLGHVREFARSGQCTVLIITHKFREVMAYADNVTVLRRGKAVKHCSVAETSPKQLAAAMMGESDAPPPELALGDDGEKAALTGRAIHGVKPVAADAAISLSVDKLVAQGDRGTLAVHELSLQVRAGEILGVAGVSGNGQRELVEALVGQRPRLSGKVTVNGQRYDAKREENRRLKVRSLPEEPLRNACVGDLSVAENMALRDFDQAPLASGGLLRFPKWRSRAREWITEYGVKTQGEGAPIRSLSGGNVQRAVLARELAGDINVLIAANPVFGLDFAAVAEIHTRIVQVREKGGAVLLISEDIDELLELADRIVVMSEGRIVYETDAATAERHVLGAHMGGGEHHHHGAVVVDGPGPHPSSPLPGPEGGIQIPTSVPTAVGGMRSAPGAASVPPKRAAFGGSGPHAV</sequence>
<dbReference type="PANTHER" id="PTHR43790">
    <property type="entry name" value="CARBOHYDRATE TRANSPORT ATP-BINDING PROTEIN MG119-RELATED"/>
    <property type="match status" value="1"/>
</dbReference>
<keyword evidence="2" id="KW-0762">Sugar transport</keyword>